<dbReference type="RefSeq" id="WP_144682514.1">
    <property type="nucleotide sequence ID" value="NZ_VLLC01000004.1"/>
</dbReference>
<evidence type="ECO:0000256" key="4">
    <source>
        <dbReference type="ARBA" id="ARBA00023125"/>
    </source>
</evidence>
<dbReference type="GO" id="GO:0003677">
    <property type="term" value="F:DNA binding"/>
    <property type="evidence" value="ECO:0007669"/>
    <property type="project" value="UniProtKB-KW"/>
</dbReference>
<dbReference type="CDD" id="cd00609">
    <property type="entry name" value="AAT_like"/>
    <property type="match status" value="1"/>
</dbReference>
<dbReference type="Gene3D" id="1.10.10.10">
    <property type="entry name" value="Winged helix-like DNA-binding domain superfamily/Winged helix DNA-binding domain"/>
    <property type="match status" value="1"/>
</dbReference>
<keyword evidence="2" id="KW-0663">Pyridoxal phosphate</keyword>
<keyword evidence="8" id="KW-1185">Reference proteome</keyword>
<dbReference type="InterPro" id="IPR015424">
    <property type="entry name" value="PyrdxlP-dep_Trfase"/>
</dbReference>
<dbReference type="Gene3D" id="3.40.640.10">
    <property type="entry name" value="Type I PLP-dependent aspartate aminotransferase-like (Major domain)"/>
    <property type="match status" value="1"/>
</dbReference>
<keyword evidence="4" id="KW-0238">DNA-binding</keyword>
<evidence type="ECO:0000256" key="5">
    <source>
        <dbReference type="ARBA" id="ARBA00023163"/>
    </source>
</evidence>
<dbReference type="SMART" id="SM00345">
    <property type="entry name" value="HTH_GNTR"/>
    <property type="match status" value="1"/>
</dbReference>
<dbReference type="InterPro" id="IPR004839">
    <property type="entry name" value="Aminotransferase_I/II_large"/>
</dbReference>
<dbReference type="InterPro" id="IPR000524">
    <property type="entry name" value="Tscrpt_reg_HTH_GntR"/>
</dbReference>
<dbReference type="InterPro" id="IPR036388">
    <property type="entry name" value="WH-like_DNA-bd_sf"/>
</dbReference>
<evidence type="ECO:0000256" key="3">
    <source>
        <dbReference type="ARBA" id="ARBA00023015"/>
    </source>
</evidence>
<dbReference type="SUPFAM" id="SSF46785">
    <property type="entry name" value="Winged helix' DNA-binding domain"/>
    <property type="match status" value="1"/>
</dbReference>
<dbReference type="InterPro" id="IPR036390">
    <property type="entry name" value="WH_DNA-bd_sf"/>
</dbReference>
<name>A0A562S1X5_9BACT</name>
<dbReference type="Proteomes" id="UP000318307">
    <property type="component" value="Unassembled WGS sequence"/>
</dbReference>
<evidence type="ECO:0000313" key="8">
    <source>
        <dbReference type="Proteomes" id="UP000318307"/>
    </source>
</evidence>
<dbReference type="InterPro" id="IPR051446">
    <property type="entry name" value="HTH_trans_reg/aminotransferase"/>
</dbReference>
<dbReference type="Pfam" id="PF00155">
    <property type="entry name" value="Aminotran_1_2"/>
    <property type="match status" value="1"/>
</dbReference>
<dbReference type="InterPro" id="IPR015421">
    <property type="entry name" value="PyrdxlP-dep_Trfase_major"/>
</dbReference>
<dbReference type="PROSITE" id="PS50949">
    <property type="entry name" value="HTH_GNTR"/>
    <property type="match status" value="1"/>
</dbReference>
<dbReference type="AlphaFoldDB" id="A0A562S1X5"/>
<dbReference type="EMBL" id="VLLC01000004">
    <property type="protein sequence ID" value="TWI75321.1"/>
    <property type="molecule type" value="Genomic_DNA"/>
</dbReference>
<evidence type="ECO:0000256" key="1">
    <source>
        <dbReference type="ARBA" id="ARBA00005384"/>
    </source>
</evidence>
<dbReference type="Gene3D" id="3.90.1150.10">
    <property type="entry name" value="Aspartate Aminotransferase, domain 1"/>
    <property type="match status" value="1"/>
</dbReference>
<dbReference type="PANTHER" id="PTHR46577">
    <property type="entry name" value="HTH-TYPE TRANSCRIPTIONAL REGULATORY PROTEIN GABR"/>
    <property type="match status" value="1"/>
</dbReference>
<protein>
    <submittedName>
        <fullName evidence="7">Transcriptional regulator, GntR family</fullName>
    </submittedName>
</protein>
<proteinExistence type="inferred from homology"/>
<keyword evidence="3" id="KW-0805">Transcription regulation</keyword>
<comment type="similarity">
    <text evidence="1">In the C-terminal section; belongs to the class-I pyridoxal-phosphate-dependent aminotransferase family.</text>
</comment>
<sequence>MKRETQDKKYRYEEVQHRMMRMVARAVYRPGERVPSIRELSRSMGVSLNTVKQAYLLLEDQRIIESRPQSGYYVRPRGFDLPRQPAFSGSELSPALVPSARICSQILSHAGDPGMVPFGAAIPAEECIPSAKLSAIMSGQCRRLLHESTAYAMPPGHARLRVQIARRLTLAGCDMDPDEILITSGACEAVFLALRILCRPGDTLAIGSPVYFNFLDMFRELSLKILEIPSSPETGICLDTLEKTLVSQKPSACLVISNFNNPLGVSLSDEKKEKMVRILARHGVPLVEDDINGDLSFSNVRPSVARAWDKKGEVLLCGSFSKTLAPGYRVGWLAAGRFREQAFRLKMMVSLASASPTQLAVAEFLHSGGYEHHLRHIRRIYAKKTAAMADAIHRHFPAETRITKPEGGFTLWVEMPESLDSILLYEKAMAEGISIAPGFLFSTTPHFRHYVRLNAAAWSDRNAWAVETLGKMARTLMDSS</sequence>
<feature type="domain" description="HTH gntR-type" evidence="6">
    <location>
        <begin position="9"/>
        <end position="77"/>
    </location>
</feature>
<dbReference type="PANTHER" id="PTHR46577:SF2">
    <property type="entry name" value="TRANSCRIPTIONAL REGULATORY PROTEIN"/>
    <property type="match status" value="1"/>
</dbReference>
<dbReference type="SUPFAM" id="SSF53383">
    <property type="entry name" value="PLP-dependent transferases"/>
    <property type="match status" value="1"/>
</dbReference>
<evidence type="ECO:0000256" key="2">
    <source>
        <dbReference type="ARBA" id="ARBA00022898"/>
    </source>
</evidence>
<dbReference type="CDD" id="cd07377">
    <property type="entry name" value="WHTH_GntR"/>
    <property type="match status" value="1"/>
</dbReference>
<organism evidence="7 8">
    <name type="scientific">Desulfobotulus alkaliphilus</name>
    <dbReference type="NCBI Taxonomy" id="622671"/>
    <lineage>
        <taxon>Bacteria</taxon>
        <taxon>Pseudomonadati</taxon>
        <taxon>Thermodesulfobacteriota</taxon>
        <taxon>Desulfobacteria</taxon>
        <taxon>Desulfobacterales</taxon>
        <taxon>Desulfobacteraceae</taxon>
        <taxon>Desulfobotulus</taxon>
    </lineage>
</organism>
<dbReference type="Pfam" id="PF00392">
    <property type="entry name" value="GntR"/>
    <property type="match status" value="1"/>
</dbReference>
<dbReference type="OrthoDB" id="9804020at2"/>
<evidence type="ECO:0000259" key="6">
    <source>
        <dbReference type="PROSITE" id="PS50949"/>
    </source>
</evidence>
<reference evidence="7 8" key="1">
    <citation type="submission" date="2019-07" db="EMBL/GenBank/DDBJ databases">
        <title>Genome sequencing of 100 strains of the haloalkaliphilic chemolithoautotrophic sulfur-oxidizing bacterium Thioalkalivibrio.</title>
        <authorList>
            <person name="Muyzer G."/>
        </authorList>
    </citation>
    <scope>NUCLEOTIDE SEQUENCE [LARGE SCALE GENOMIC DNA]</scope>
    <source>
        <strain evidence="7 8">ASO4-4</strain>
    </source>
</reference>
<accession>A0A562S1X5</accession>
<comment type="caution">
    <text evidence="7">The sequence shown here is derived from an EMBL/GenBank/DDBJ whole genome shotgun (WGS) entry which is preliminary data.</text>
</comment>
<evidence type="ECO:0000313" key="7">
    <source>
        <dbReference type="EMBL" id="TWI75321.1"/>
    </source>
</evidence>
<dbReference type="InterPro" id="IPR015422">
    <property type="entry name" value="PyrdxlP-dep_Trfase_small"/>
</dbReference>
<dbReference type="GO" id="GO:0030170">
    <property type="term" value="F:pyridoxal phosphate binding"/>
    <property type="evidence" value="ECO:0007669"/>
    <property type="project" value="InterPro"/>
</dbReference>
<gene>
    <name evidence="7" type="ORF">LZ24_00772</name>
</gene>
<dbReference type="GO" id="GO:0003700">
    <property type="term" value="F:DNA-binding transcription factor activity"/>
    <property type="evidence" value="ECO:0007669"/>
    <property type="project" value="InterPro"/>
</dbReference>
<keyword evidence="5" id="KW-0804">Transcription</keyword>